<evidence type="ECO:0000256" key="6">
    <source>
        <dbReference type="ARBA" id="ARBA00022984"/>
    </source>
</evidence>
<feature type="binding site" evidence="10">
    <location>
        <position position="288"/>
    </location>
    <ligand>
        <name>UDP-N-acetyl-alpha-D-glucosamine</name>
        <dbReference type="ChEBI" id="CHEBI:57705"/>
    </ligand>
</feature>
<dbReference type="GO" id="GO:0051991">
    <property type="term" value="F:UDP-N-acetyl-D-glucosamine:N-acetylmuramoyl-L-alanyl-D-glutamyl-meso-2,6-diaminopimelyl-D-alanyl-D-alanine-diphosphoundecaprenol 4-beta-N-acetylglucosaminlytransferase activity"/>
    <property type="evidence" value="ECO:0007669"/>
    <property type="project" value="RHEA"/>
</dbReference>
<dbReference type="CDD" id="cd03785">
    <property type="entry name" value="GT28_MurG"/>
    <property type="match status" value="1"/>
</dbReference>
<dbReference type="GO" id="GO:0009252">
    <property type="term" value="P:peptidoglycan biosynthetic process"/>
    <property type="evidence" value="ECO:0007669"/>
    <property type="project" value="UniProtKB-UniRule"/>
</dbReference>
<dbReference type="PANTHER" id="PTHR21015">
    <property type="entry name" value="UDP-N-ACETYLGLUCOSAMINE--N-ACETYLMURAMYL-(PENTAPEPTIDE) PYROPHOSPHORYL-UNDECAPRENOL N-ACETYLGLUCOSAMINE TRANSFERASE 1"/>
    <property type="match status" value="1"/>
</dbReference>
<keyword evidence="7 10" id="KW-0472">Membrane</keyword>
<keyword evidence="3 10" id="KW-0328">Glycosyltransferase</keyword>
<dbReference type="OrthoDB" id="9808936at2"/>
<comment type="catalytic activity">
    <reaction evidence="10">
        <text>di-trans,octa-cis-undecaprenyl diphospho-N-acetyl-alpha-D-muramoyl-L-alanyl-D-glutamyl-meso-2,6-diaminopimeloyl-D-alanyl-D-alanine + UDP-N-acetyl-alpha-D-glucosamine = di-trans,octa-cis-undecaprenyl diphospho-[N-acetyl-alpha-D-glucosaminyl-(1-&gt;4)]-N-acetyl-alpha-D-muramoyl-L-alanyl-D-glutamyl-meso-2,6-diaminopimeloyl-D-alanyl-D-alanine + UDP + H(+)</text>
        <dbReference type="Rhea" id="RHEA:31227"/>
        <dbReference type="ChEBI" id="CHEBI:15378"/>
        <dbReference type="ChEBI" id="CHEBI:57705"/>
        <dbReference type="ChEBI" id="CHEBI:58223"/>
        <dbReference type="ChEBI" id="CHEBI:61387"/>
        <dbReference type="ChEBI" id="CHEBI:61388"/>
        <dbReference type="EC" id="2.4.1.227"/>
    </reaction>
</comment>
<dbReference type="GO" id="GO:0008360">
    <property type="term" value="P:regulation of cell shape"/>
    <property type="evidence" value="ECO:0007669"/>
    <property type="project" value="UniProtKB-KW"/>
</dbReference>
<dbReference type="Pfam" id="PF03033">
    <property type="entry name" value="Glyco_transf_28"/>
    <property type="match status" value="1"/>
</dbReference>
<keyword evidence="4 10" id="KW-0808">Transferase</keyword>
<keyword evidence="5 10" id="KW-0133">Cell shape</keyword>
<keyword evidence="8 10" id="KW-0131">Cell cycle</keyword>
<dbReference type="UniPathway" id="UPA00219"/>
<dbReference type="InterPro" id="IPR006009">
    <property type="entry name" value="GlcNAc_MurG"/>
</dbReference>
<evidence type="ECO:0000259" key="12">
    <source>
        <dbReference type="Pfam" id="PF04101"/>
    </source>
</evidence>
<dbReference type="Proteomes" id="UP000003937">
    <property type="component" value="Chromosome"/>
</dbReference>
<dbReference type="RefSeq" id="WP_014888987.1">
    <property type="nucleotide sequence ID" value="NC_018420.1"/>
</dbReference>
<dbReference type="InterPro" id="IPR004276">
    <property type="entry name" value="GlycoTrans_28_N"/>
</dbReference>
<evidence type="ECO:0000256" key="2">
    <source>
        <dbReference type="ARBA" id="ARBA00022618"/>
    </source>
</evidence>
<dbReference type="EC" id="2.4.1.227" evidence="10"/>
<dbReference type="Pfam" id="PF04101">
    <property type="entry name" value="Glyco_tran_28_C"/>
    <property type="match status" value="1"/>
</dbReference>
<dbReference type="HOGENOM" id="CLU_037404_2_0_6"/>
<comment type="subcellular location">
    <subcellularLocation>
        <location evidence="10">Cell membrane</location>
        <topology evidence="10">Peripheral membrane protein</topology>
        <orientation evidence="10">Cytoplasmic side</orientation>
    </subcellularLocation>
</comment>
<feature type="domain" description="Glycosyl transferase family 28 C-terminal" evidence="12">
    <location>
        <begin position="185"/>
        <end position="319"/>
    </location>
</feature>
<dbReference type="NCBIfam" id="TIGR01133">
    <property type="entry name" value="murG"/>
    <property type="match status" value="1"/>
</dbReference>
<dbReference type="STRING" id="134287.A35E_00395"/>
<keyword evidence="1 10" id="KW-1003">Cell membrane</keyword>
<feature type="binding site" evidence="10">
    <location>
        <position position="244"/>
    </location>
    <ligand>
        <name>UDP-N-acetyl-alpha-D-glucosamine</name>
        <dbReference type="ChEBI" id="CHEBI:57705"/>
    </ligand>
</feature>
<keyword evidence="9 10" id="KW-0961">Cell wall biogenesis/degradation</keyword>
<evidence type="ECO:0000256" key="4">
    <source>
        <dbReference type="ARBA" id="ARBA00022679"/>
    </source>
</evidence>
<accession>J3TZ13</accession>
<evidence type="ECO:0000256" key="10">
    <source>
        <dbReference type="HAMAP-Rule" id="MF_00033"/>
    </source>
</evidence>
<proteinExistence type="inferred from homology"/>
<keyword evidence="6 10" id="KW-0573">Peptidoglycan synthesis</keyword>
<dbReference type="SUPFAM" id="SSF53756">
    <property type="entry name" value="UDP-Glycosyltransferase/glycogen phosphorylase"/>
    <property type="match status" value="1"/>
</dbReference>
<dbReference type="PATRIC" id="fig|134287.3.peg.374"/>
<comment type="function">
    <text evidence="10">Cell wall formation. Catalyzes the transfer of a GlcNAc subunit on undecaprenyl-pyrophosphoryl-MurNAc-pentapeptide (lipid intermediate I) to form undecaprenyl-pyrophosphoryl-MurNAc-(pentapeptide)GlcNAc (lipid intermediate II).</text>
</comment>
<feature type="binding site" evidence="10">
    <location>
        <position position="163"/>
    </location>
    <ligand>
        <name>UDP-N-acetyl-alpha-D-glucosamine</name>
        <dbReference type="ChEBI" id="CHEBI:57705"/>
    </ligand>
</feature>
<evidence type="ECO:0000256" key="7">
    <source>
        <dbReference type="ARBA" id="ARBA00023136"/>
    </source>
</evidence>
<evidence type="ECO:0000256" key="5">
    <source>
        <dbReference type="ARBA" id="ARBA00022960"/>
    </source>
</evidence>
<comment type="pathway">
    <text evidence="10">Cell wall biogenesis; peptidoglycan biosynthesis.</text>
</comment>
<evidence type="ECO:0000256" key="9">
    <source>
        <dbReference type="ARBA" id="ARBA00023316"/>
    </source>
</evidence>
<dbReference type="GO" id="GO:0005975">
    <property type="term" value="P:carbohydrate metabolic process"/>
    <property type="evidence" value="ECO:0007669"/>
    <property type="project" value="InterPro"/>
</dbReference>
<name>J3TZ13_9ENTR</name>
<feature type="domain" description="Glycosyltransferase family 28 N-terminal" evidence="11">
    <location>
        <begin position="9"/>
        <end position="145"/>
    </location>
</feature>
<protein>
    <recommendedName>
        <fullName evidence="10">UDP-N-acetylglucosamine--N-acetylmuramyl-(pentapeptide) pyrophosphoryl-undecaprenol N-acetylglucosamine transferase</fullName>
        <ecNumber evidence="10">2.4.1.227</ecNumber>
    </recommendedName>
    <alternativeName>
        <fullName evidence="10">Undecaprenyl-PP-MurNAc-pentapeptide-UDPGlcNAc GlcNAc transferase</fullName>
    </alternativeName>
</protein>
<evidence type="ECO:0000313" key="14">
    <source>
        <dbReference type="Proteomes" id="UP000003937"/>
    </source>
</evidence>
<keyword evidence="2 10" id="KW-0132">Cell division</keyword>
<organism evidence="13 14">
    <name type="scientific">secondary endosymbiont of Heteropsylla cubana</name>
    <dbReference type="NCBI Taxonomy" id="134287"/>
    <lineage>
        <taxon>Bacteria</taxon>
        <taxon>Pseudomonadati</taxon>
        <taxon>Pseudomonadota</taxon>
        <taxon>Gammaproteobacteria</taxon>
        <taxon>Enterobacterales</taxon>
        <taxon>Enterobacteriaceae</taxon>
        <taxon>aphid secondary symbionts</taxon>
    </lineage>
</organism>
<keyword evidence="14" id="KW-1185">Reference proteome</keyword>
<dbReference type="GO" id="GO:0051301">
    <property type="term" value="P:cell division"/>
    <property type="evidence" value="ECO:0007669"/>
    <property type="project" value="UniProtKB-KW"/>
</dbReference>
<evidence type="ECO:0000259" key="11">
    <source>
        <dbReference type="Pfam" id="PF03033"/>
    </source>
</evidence>
<reference evidence="13 14" key="1">
    <citation type="journal article" date="2012" name="Mol. Biol. Evol.">
        <title>Genome reduction and co-evolution between the primary and secondary bacterial symbionts of psyllids.</title>
        <authorList>
            <person name="Sloan D.B."/>
            <person name="Moran N.A."/>
        </authorList>
    </citation>
    <scope>NUCLEOTIDE SEQUENCE [LARGE SCALE GENOMIC DNA]</scope>
    <source>
        <strain evidence="13">Hcub_S</strain>
    </source>
</reference>
<dbReference type="PANTHER" id="PTHR21015:SF22">
    <property type="entry name" value="GLYCOSYLTRANSFERASE"/>
    <property type="match status" value="1"/>
</dbReference>
<evidence type="ECO:0000256" key="3">
    <source>
        <dbReference type="ARBA" id="ARBA00022676"/>
    </source>
</evidence>
<dbReference type="GO" id="GO:0005886">
    <property type="term" value="C:plasma membrane"/>
    <property type="evidence" value="ECO:0007669"/>
    <property type="project" value="UniProtKB-SubCell"/>
</dbReference>
<evidence type="ECO:0000256" key="8">
    <source>
        <dbReference type="ARBA" id="ARBA00023306"/>
    </source>
</evidence>
<evidence type="ECO:0000313" key="13">
    <source>
        <dbReference type="EMBL" id="AFP85690.1"/>
    </source>
</evidence>
<feature type="binding site" evidence="10">
    <location>
        <position position="191"/>
    </location>
    <ligand>
        <name>UDP-N-acetyl-alpha-D-glucosamine</name>
        <dbReference type="ChEBI" id="CHEBI:57705"/>
    </ligand>
</feature>
<dbReference type="HAMAP" id="MF_00033">
    <property type="entry name" value="MurG"/>
    <property type="match status" value="1"/>
</dbReference>
<feature type="binding site" evidence="10">
    <location>
        <begin position="15"/>
        <end position="17"/>
    </location>
    <ligand>
        <name>UDP-N-acetyl-alpha-D-glucosamine</name>
        <dbReference type="ChEBI" id="CHEBI:57705"/>
    </ligand>
</feature>
<evidence type="ECO:0000256" key="1">
    <source>
        <dbReference type="ARBA" id="ARBA00022475"/>
    </source>
</evidence>
<dbReference type="GO" id="GO:0071555">
    <property type="term" value="P:cell wall organization"/>
    <property type="evidence" value="ECO:0007669"/>
    <property type="project" value="UniProtKB-KW"/>
</dbReference>
<sequence length="359" mass="39684" precursor="true">MTLKIKRLMIIAGGTGGHLFPGLAVAHSLMDKKWQIRWLGTANHMEATIVPQYGIDIDFIQINGLRGKRLKENFFLPIQICRALWKSKQIIQKWNPDVVLCMGGYISGPGGLAAWICGIPVILHEQNSIAGLTNRSLSKIATKVLQAFPSAFSHAQVVGNPIRNTVLSLAPPYIRFQKRTGRIRVLIIGGSQGAKILNQTMPAVSARLKGKLILWHQVGKNNLELVKKNYLKHGDTSHKIEEFIDDIASAYNWADVVVCRAGAITVSEIATVGLPALFIPFMHNDRHQYWNARFLEQVGAAKIIEQADFSIAKVSALLEGWDRAILLTMAQRALSIAIPNATELVVQEVEATARRDGNH</sequence>
<comment type="caution">
    <text evidence="10">Lacks conserved residue(s) required for the propagation of feature annotation.</text>
</comment>
<dbReference type="GO" id="GO:0050511">
    <property type="term" value="F:undecaprenyldiphospho-muramoylpentapeptide beta-N-acetylglucosaminyltransferase activity"/>
    <property type="evidence" value="ECO:0007669"/>
    <property type="project" value="UniProtKB-UniRule"/>
</dbReference>
<dbReference type="Gene3D" id="3.40.50.2000">
    <property type="entry name" value="Glycogen Phosphorylase B"/>
    <property type="match status" value="2"/>
</dbReference>
<dbReference type="KEGG" id="sehc:A35E_00395"/>
<dbReference type="InterPro" id="IPR007235">
    <property type="entry name" value="Glyco_trans_28_C"/>
</dbReference>
<comment type="similarity">
    <text evidence="10">Belongs to the glycosyltransferase 28 family. MurG subfamily.</text>
</comment>
<gene>
    <name evidence="10" type="primary">murG</name>
    <name evidence="13" type="ORF">A35E_00395</name>
</gene>
<feature type="binding site" evidence="10">
    <location>
        <position position="127"/>
    </location>
    <ligand>
        <name>UDP-N-acetyl-alpha-D-glucosamine</name>
        <dbReference type="ChEBI" id="CHEBI:57705"/>
    </ligand>
</feature>
<dbReference type="AlphaFoldDB" id="J3TZ13"/>
<dbReference type="EMBL" id="CP003547">
    <property type="protein sequence ID" value="AFP85690.1"/>
    <property type="molecule type" value="Genomic_DNA"/>
</dbReference>